<keyword evidence="4 6" id="KW-0133">Cell shape</keyword>
<dbReference type="Pfam" id="PF06723">
    <property type="entry name" value="MreB_Mbl"/>
    <property type="match status" value="1"/>
</dbReference>
<organism evidence="7 8">
    <name type="scientific">Diplocloster agilis</name>
    <dbReference type="NCBI Taxonomy" id="2850323"/>
    <lineage>
        <taxon>Bacteria</taxon>
        <taxon>Bacillati</taxon>
        <taxon>Bacillota</taxon>
        <taxon>Clostridia</taxon>
        <taxon>Lachnospirales</taxon>
        <taxon>Lachnospiraceae</taxon>
        <taxon>Diplocloster</taxon>
    </lineage>
</organism>
<evidence type="ECO:0000256" key="4">
    <source>
        <dbReference type="ARBA" id="ARBA00022960"/>
    </source>
</evidence>
<evidence type="ECO:0000256" key="2">
    <source>
        <dbReference type="ARBA" id="ARBA00022741"/>
    </source>
</evidence>
<proteinExistence type="inferred from homology"/>
<reference evidence="7" key="1">
    <citation type="submission" date="2021-06" db="EMBL/GenBank/DDBJ databases">
        <title>Description of novel taxa of the family Lachnospiraceae.</title>
        <authorList>
            <person name="Chaplin A.V."/>
            <person name="Sokolova S.R."/>
            <person name="Pikina A.P."/>
            <person name="Korzhanova M."/>
            <person name="Belova V."/>
            <person name="Korostin D."/>
            <person name="Efimov B.A."/>
        </authorList>
    </citation>
    <scope>NUCLEOTIDE SEQUENCE</scope>
    <source>
        <strain evidence="7">ASD5720</strain>
    </source>
</reference>
<evidence type="ECO:0000256" key="5">
    <source>
        <dbReference type="ARBA" id="ARBA00023458"/>
    </source>
</evidence>
<evidence type="ECO:0000313" key="7">
    <source>
        <dbReference type="EMBL" id="MBU9735339.1"/>
    </source>
</evidence>
<keyword evidence="8" id="KW-1185">Reference proteome</keyword>
<dbReference type="RefSeq" id="WP_158344349.1">
    <property type="nucleotide sequence ID" value="NZ_JAHQCW010000002.1"/>
</dbReference>
<gene>
    <name evidence="6" type="primary">mreB</name>
    <name evidence="7" type="ORF">KTH89_02255</name>
</gene>
<dbReference type="NCBIfam" id="NF010539">
    <property type="entry name" value="PRK13927.1"/>
    <property type="match status" value="1"/>
</dbReference>
<name>A0A949JWE8_9FIRM</name>
<dbReference type="Gene3D" id="3.30.420.40">
    <property type="match status" value="3"/>
</dbReference>
<feature type="binding site" evidence="6">
    <location>
        <begin position="204"/>
        <end position="207"/>
    </location>
    <ligand>
        <name>ATP</name>
        <dbReference type="ChEBI" id="CHEBI:30616"/>
    </ligand>
</feature>
<dbReference type="HAMAP" id="MF_02207">
    <property type="entry name" value="MreB"/>
    <property type="match status" value="1"/>
</dbReference>
<protein>
    <recommendedName>
        <fullName evidence="6">Cell shape-determining protein MreB</fullName>
    </recommendedName>
</protein>
<dbReference type="PRINTS" id="PR01652">
    <property type="entry name" value="SHAPEPROTEIN"/>
</dbReference>
<comment type="subcellular location">
    <subcellularLocation>
        <location evidence="6">Cytoplasm</location>
    </subcellularLocation>
    <text evidence="6">Membrane-associated.</text>
</comment>
<comment type="caution">
    <text evidence="6">Lacks conserved residue(s) required for the propagation of feature annotation.</text>
</comment>
<dbReference type="GO" id="GO:0008360">
    <property type="term" value="P:regulation of cell shape"/>
    <property type="evidence" value="ECO:0007669"/>
    <property type="project" value="UniProtKB-UniRule"/>
</dbReference>
<dbReference type="InterPro" id="IPR043129">
    <property type="entry name" value="ATPase_NBD"/>
</dbReference>
<keyword evidence="3 6" id="KW-0067">ATP-binding</keyword>
<dbReference type="PANTHER" id="PTHR42749:SF1">
    <property type="entry name" value="CELL SHAPE-DETERMINING PROTEIN MREB"/>
    <property type="match status" value="1"/>
</dbReference>
<comment type="caution">
    <text evidence="7">The sequence shown here is derived from an EMBL/GenBank/DDBJ whole genome shotgun (WGS) entry which is preliminary data.</text>
</comment>
<evidence type="ECO:0000313" key="8">
    <source>
        <dbReference type="Proteomes" id="UP000712157"/>
    </source>
</evidence>
<dbReference type="CDD" id="cd10225">
    <property type="entry name" value="ASKHA_NBD_MreB-like"/>
    <property type="match status" value="1"/>
</dbReference>
<dbReference type="InterPro" id="IPR056546">
    <property type="entry name" value="MreB_MamK-like"/>
</dbReference>
<comment type="subunit">
    <text evidence="6">Forms polymers.</text>
</comment>
<sequence length="338" mass="37244">MTNNVFGVDLGTCNIKIYDRHADQIYKEKNIIAIANKKDVFAIGDEAFEMYEKAPANINVFFPMNNGVISNINAMQQLLSKFLNRHSKGNLKGSEFIMTFSNDITEVEKKAFHDVVLNSNFKPKQVDMVEKAVADAVGLGVDVKSAKGVMIINIGADTTEIAIISLGGIVISRLIHVGGNQLDEDIQNVLKREYNFYIGDKTAENLKKQLACATDCEESSAKAYGIDVVTGLPVEVDVPASLIFEAISDHLHTIIDSVKIILERTPPELAADIVANGVYVTGGSSRIRNLDKFIRKETNLKANIVEEPEESVVRGLATIIADDSLRSLNFVRQTRVYH</sequence>
<keyword evidence="1 6" id="KW-0963">Cytoplasm</keyword>
<dbReference type="AlphaFoldDB" id="A0A949JWE8"/>
<dbReference type="GO" id="GO:0000902">
    <property type="term" value="P:cell morphogenesis"/>
    <property type="evidence" value="ECO:0007669"/>
    <property type="project" value="InterPro"/>
</dbReference>
<dbReference type="GO" id="GO:0005737">
    <property type="term" value="C:cytoplasm"/>
    <property type="evidence" value="ECO:0007669"/>
    <property type="project" value="UniProtKB-SubCell"/>
</dbReference>
<evidence type="ECO:0000256" key="1">
    <source>
        <dbReference type="ARBA" id="ARBA00022490"/>
    </source>
</evidence>
<comment type="function">
    <text evidence="6">Forms membrane-associated dynamic filaments that are essential for cell shape determination. Acts by regulating cell wall synthesis and cell elongation, and thus cell shape. A feedback loop between cell geometry and MreB localization may maintain elongated cell shape by targeting cell wall growth to regions of negative cell wall curvature.</text>
</comment>
<dbReference type="InterPro" id="IPR004753">
    <property type="entry name" value="MreB"/>
</dbReference>
<dbReference type="GO" id="GO:0005524">
    <property type="term" value="F:ATP binding"/>
    <property type="evidence" value="ECO:0007669"/>
    <property type="project" value="UniProtKB-KW"/>
</dbReference>
<comment type="similarity">
    <text evidence="5 6">Belongs to the FtsA/MreB family.</text>
</comment>
<dbReference type="Proteomes" id="UP000712157">
    <property type="component" value="Unassembled WGS sequence"/>
</dbReference>
<dbReference type="PANTHER" id="PTHR42749">
    <property type="entry name" value="CELL SHAPE-DETERMINING PROTEIN MREB"/>
    <property type="match status" value="1"/>
</dbReference>
<accession>A0A949JWE8</accession>
<dbReference type="SUPFAM" id="SSF53067">
    <property type="entry name" value="Actin-like ATPase domain"/>
    <property type="match status" value="2"/>
</dbReference>
<evidence type="ECO:0000256" key="3">
    <source>
        <dbReference type="ARBA" id="ARBA00022840"/>
    </source>
</evidence>
<evidence type="ECO:0000256" key="6">
    <source>
        <dbReference type="HAMAP-Rule" id="MF_02207"/>
    </source>
</evidence>
<dbReference type="EMBL" id="JAHQCW010000002">
    <property type="protein sequence ID" value="MBU9735339.1"/>
    <property type="molecule type" value="Genomic_DNA"/>
</dbReference>
<keyword evidence="2 6" id="KW-0547">Nucleotide-binding</keyword>